<dbReference type="Proteomes" id="UP001622950">
    <property type="component" value="Unassembled WGS sequence"/>
</dbReference>
<keyword evidence="2" id="KW-1185">Reference proteome</keyword>
<dbReference type="EMBL" id="JBJHQE010000084">
    <property type="protein sequence ID" value="MFK9084465.1"/>
    <property type="molecule type" value="Genomic_DNA"/>
</dbReference>
<gene>
    <name evidence="1" type="ORF">ACJEBM_27810</name>
</gene>
<comment type="caution">
    <text evidence="1">The sequence shown here is derived from an EMBL/GenBank/DDBJ whole genome shotgun (WGS) entry which is preliminary data.</text>
</comment>
<organism evidence="1 2">
    <name type="scientific">Pseudomonas neuropathica</name>
    <dbReference type="NCBI Taxonomy" id="2730425"/>
    <lineage>
        <taxon>Bacteria</taxon>
        <taxon>Pseudomonadati</taxon>
        <taxon>Pseudomonadota</taxon>
        <taxon>Gammaproteobacteria</taxon>
        <taxon>Pseudomonadales</taxon>
        <taxon>Pseudomonadaceae</taxon>
        <taxon>Pseudomonas</taxon>
    </lineage>
</organism>
<accession>A0ACC7N1T3</accession>
<name>A0ACC7N1T3_9PSED</name>
<reference evidence="1" key="1">
    <citation type="submission" date="2024-11" db="EMBL/GenBank/DDBJ databases">
        <authorList>
            <person name="Lucas J.A."/>
        </authorList>
    </citation>
    <scope>NUCLEOTIDE SEQUENCE</scope>
    <source>
        <strain evidence="1">Z 8.8</strain>
    </source>
</reference>
<evidence type="ECO:0000313" key="2">
    <source>
        <dbReference type="Proteomes" id="UP001622950"/>
    </source>
</evidence>
<evidence type="ECO:0000313" key="1">
    <source>
        <dbReference type="EMBL" id="MFK9084465.1"/>
    </source>
</evidence>
<protein>
    <submittedName>
        <fullName evidence="1">Uncharacterized protein</fullName>
    </submittedName>
</protein>
<proteinExistence type="predicted"/>
<sequence>MIAIASNLEALKKRVIRFFDSPKRLEVKNFVRILSGSGEVLVFGGLLRDIALYGGSVFNSDIDLVIDCSPEVLFRFFEERNALSGRNNFGGYRVKVGGWSIDVWPLRETWAFASGNVDFVDRRSLLLTTITNWDSIAYSFMDNALIADSYYMEGLRRRELDVILVENPNRLGALLRVLKLIFDKQVEVLLPKALMYLKAGLSEFSSADLFRSQINAFNKIYFSEEEIERFRKEIYTLDPSLFGRSISLKGTTFDIGFI</sequence>